<protein>
    <submittedName>
        <fullName evidence="1">Uncharacterized protein</fullName>
    </submittedName>
</protein>
<dbReference type="EMBL" id="QKZL01000038">
    <property type="protein sequence ID" value="PZX10900.1"/>
    <property type="molecule type" value="Genomic_DNA"/>
</dbReference>
<gene>
    <name evidence="1" type="ORF">LX81_04087</name>
</gene>
<sequence>MRGYDASGTPVAARFLATVKIALQGRFWHDGNSKFIVKELHRLGTRRMQDHGNTRCHKLEGKLTARTNDGSVIQNDPVTGWIGKGFIEEALGILERPHRAQNAYAS</sequence>
<accession>A0A2W7MSR2</accession>
<evidence type="ECO:0000313" key="1">
    <source>
        <dbReference type="EMBL" id="PZX10900.1"/>
    </source>
</evidence>
<dbReference type="AlphaFoldDB" id="A0A2W7MSR2"/>
<comment type="caution">
    <text evidence="1">The sequence shown here is derived from an EMBL/GenBank/DDBJ whole genome shotgun (WGS) entry which is preliminary data.</text>
</comment>
<keyword evidence="2" id="KW-1185">Reference proteome</keyword>
<organism evidence="1 2">
    <name type="scientific">Palleronia aestuarii</name>
    <dbReference type="NCBI Taxonomy" id="568105"/>
    <lineage>
        <taxon>Bacteria</taxon>
        <taxon>Pseudomonadati</taxon>
        <taxon>Pseudomonadota</taxon>
        <taxon>Alphaproteobacteria</taxon>
        <taxon>Rhodobacterales</taxon>
        <taxon>Roseobacteraceae</taxon>
        <taxon>Palleronia</taxon>
    </lineage>
</organism>
<dbReference type="Proteomes" id="UP000248916">
    <property type="component" value="Unassembled WGS sequence"/>
</dbReference>
<name>A0A2W7MSR2_9RHOB</name>
<proteinExistence type="predicted"/>
<evidence type="ECO:0000313" key="2">
    <source>
        <dbReference type="Proteomes" id="UP000248916"/>
    </source>
</evidence>
<reference evidence="1 2" key="1">
    <citation type="submission" date="2018-06" db="EMBL/GenBank/DDBJ databases">
        <title>Genomic Encyclopedia of Archaeal and Bacterial Type Strains, Phase II (KMG-II): from individual species to whole genera.</title>
        <authorList>
            <person name="Goeker M."/>
        </authorList>
    </citation>
    <scope>NUCLEOTIDE SEQUENCE [LARGE SCALE GENOMIC DNA]</scope>
    <source>
        <strain evidence="1 2">DSM 22009</strain>
    </source>
</reference>